<dbReference type="VEuPathDB" id="FungiDB:SDRG_03626"/>
<dbReference type="GeneID" id="19944353"/>
<dbReference type="OMA" id="CVKYNEY"/>
<gene>
    <name evidence="3" type="ORF">SDRG_03626</name>
</gene>
<feature type="signal peptide" evidence="2">
    <location>
        <begin position="1"/>
        <end position="18"/>
    </location>
</feature>
<keyword evidence="4" id="KW-1185">Reference proteome</keyword>
<proteinExistence type="predicted"/>
<dbReference type="Proteomes" id="UP000030762">
    <property type="component" value="Unassembled WGS sequence"/>
</dbReference>
<protein>
    <submittedName>
        <fullName evidence="3">Uncharacterized protein</fullName>
    </submittedName>
</protein>
<evidence type="ECO:0000313" key="3">
    <source>
        <dbReference type="EMBL" id="EQC39423.1"/>
    </source>
</evidence>
<organism evidence="3 4">
    <name type="scientific">Saprolegnia diclina (strain VS20)</name>
    <dbReference type="NCBI Taxonomy" id="1156394"/>
    <lineage>
        <taxon>Eukaryota</taxon>
        <taxon>Sar</taxon>
        <taxon>Stramenopiles</taxon>
        <taxon>Oomycota</taxon>
        <taxon>Saprolegniomycetes</taxon>
        <taxon>Saprolegniales</taxon>
        <taxon>Saprolegniaceae</taxon>
        <taxon>Saprolegnia</taxon>
    </lineage>
</organism>
<dbReference type="InParanoid" id="T0S300"/>
<dbReference type="eggNOG" id="ENOG502SQBJ">
    <property type="taxonomic scope" value="Eukaryota"/>
</dbReference>
<feature type="non-terminal residue" evidence="3">
    <location>
        <position position="125"/>
    </location>
</feature>
<accession>T0S300</accession>
<feature type="region of interest" description="Disordered" evidence="1">
    <location>
        <begin position="106"/>
        <end position="125"/>
    </location>
</feature>
<feature type="compositionally biased region" description="Basic and acidic residues" evidence="1">
    <location>
        <begin position="113"/>
        <end position="125"/>
    </location>
</feature>
<dbReference type="STRING" id="1156394.T0S300"/>
<feature type="chain" id="PRO_5004571370" evidence="2">
    <location>
        <begin position="19"/>
        <end position="125"/>
    </location>
</feature>
<name>T0S300_SAPDV</name>
<sequence length="125" mass="13253">MVSPTLVGLALLASQVAAHGGLFDPKPTFIEPNSDPTRFCGTIDGPTSLPGSAYNQDPGYNAAQFAANFKASKYKTLKAFLDAWDTSAQCGQCGITKVDAANPQPLPSIVKWRHGDNEGFTPSHE</sequence>
<dbReference type="RefSeq" id="XP_008607484.1">
    <property type="nucleotide sequence ID" value="XM_008609262.1"/>
</dbReference>
<evidence type="ECO:0000313" key="4">
    <source>
        <dbReference type="Proteomes" id="UP000030762"/>
    </source>
</evidence>
<dbReference type="OrthoDB" id="66948at2759"/>
<dbReference type="EMBL" id="JH767139">
    <property type="protein sequence ID" value="EQC39423.1"/>
    <property type="molecule type" value="Genomic_DNA"/>
</dbReference>
<keyword evidence="2" id="KW-0732">Signal</keyword>
<evidence type="ECO:0000256" key="1">
    <source>
        <dbReference type="SAM" id="MobiDB-lite"/>
    </source>
</evidence>
<dbReference type="AlphaFoldDB" id="T0S300"/>
<reference evidence="3 4" key="1">
    <citation type="submission" date="2012-04" db="EMBL/GenBank/DDBJ databases">
        <title>The Genome Sequence of Saprolegnia declina VS20.</title>
        <authorList>
            <consortium name="The Broad Institute Genome Sequencing Platform"/>
            <person name="Russ C."/>
            <person name="Nusbaum C."/>
            <person name="Tyler B."/>
            <person name="van West P."/>
            <person name="Dieguez-Uribeondo J."/>
            <person name="de Bruijn I."/>
            <person name="Tripathy S."/>
            <person name="Jiang R."/>
            <person name="Young S.K."/>
            <person name="Zeng Q."/>
            <person name="Gargeya S."/>
            <person name="Fitzgerald M."/>
            <person name="Haas B."/>
            <person name="Abouelleil A."/>
            <person name="Alvarado L."/>
            <person name="Arachchi H.M."/>
            <person name="Berlin A."/>
            <person name="Chapman S.B."/>
            <person name="Goldberg J."/>
            <person name="Griggs A."/>
            <person name="Gujja S."/>
            <person name="Hansen M."/>
            <person name="Howarth C."/>
            <person name="Imamovic A."/>
            <person name="Larimer J."/>
            <person name="McCowen C."/>
            <person name="Montmayeur A."/>
            <person name="Murphy C."/>
            <person name="Neiman D."/>
            <person name="Pearson M."/>
            <person name="Priest M."/>
            <person name="Roberts A."/>
            <person name="Saif S."/>
            <person name="Shea T."/>
            <person name="Sisk P."/>
            <person name="Sykes S."/>
            <person name="Wortman J."/>
            <person name="Nusbaum C."/>
            <person name="Birren B."/>
        </authorList>
    </citation>
    <scope>NUCLEOTIDE SEQUENCE [LARGE SCALE GENOMIC DNA]</scope>
    <source>
        <strain evidence="3 4">VS20</strain>
    </source>
</reference>
<evidence type="ECO:0000256" key="2">
    <source>
        <dbReference type="SAM" id="SignalP"/>
    </source>
</evidence>